<sequence length="156" mass="16939" precursor="true">MNTKRSKNSNKIKNFGLAACAIMALGVMTAGEAAAQCRIGGNAGYGYNSGYGVTGNNYNYGSNFNNRANVGYNNYGLTSGYRGYSNQRPSLSLGLSYNSNLNSRYNANYGNGVYGSQSNYGNGFYNNSRQPVAYRHGNHIDVEDGYGRQHLRGRGF</sequence>
<evidence type="ECO:0000256" key="1">
    <source>
        <dbReference type="SAM" id="SignalP"/>
    </source>
</evidence>
<dbReference type="RefSeq" id="WP_145944472.1">
    <property type="nucleotide sequence ID" value="NZ_CP017641.1"/>
</dbReference>
<organism evidence="2 3">
    <name type="scientific">Fuerstiella marisgermanici</name>
    <dbReference type="NCBI Taxonomy" id="1891926"/>
    <lineage>
        <taxon>Bacteria</taxon>
        <taxon>Pseudomonadati</taxon>
        <taxon>Planctomycetota</taxon>
        <taxon>Planctomycetia</taxon>
        <taxon>Planctomycetales</taxon>
        <taxon>Planctomycetaceae</taxon>
        <taxon>Fuerstiella</taxon>
    </lineage>
</organism>
<evidence type="ECO:0000313" key="2">
    <source>
        <dbReference type="EMBL" id="APZ96461.1"/>
    </source>
</evidence>
<keyword evidence="3" id="KW-1185">Reference proteome</keyword>
<keyword evidence="1" id="KW-0732">Signal</keyword>
<feature type="chain" id="PRO_5012478879" evidence="1">
    <location>
        <begin position="36"/>
        <end position="156"/>
    </location>
</feature>
<dbReference type="Proteomes" id="UP000187735">
    <property type="component" value="Chromosome"/>
</dbReference>
<reference evidence="2 3" key="1">
    <citation type="journal article" date="2016" name="Front. Microbiol.">
        <title>Fuerstia marisgermanicae gen. nov., sp. nov., an Unusual Member of the Phylum Planctomycetes from the German Wadden Sea.</title>
        <authorList>
            <person name="Kohn T."/>
            <person name="Heuer A."/>
            <person name="Jogler M."/>
            <person name="Vollmers J."/>
            <person name="Boedeker C."/>
            <person name="Bunk B."/>
            <person name="Rast P."/>
            <person name="Borchert D."/>
            <person name="Glockner I."/>
            <person name="Freese H.M."/>
            <person name="Klenk H.P."/>
            <person name="Overmann J."/>
            <person name="Kaster A.K."/>
            <person name="Rohde M."/>
            <person name="Wiegand S."/>
            <person name="Jogler C."/>
        </authorList>
    </citation>
    <scope>NUCLEOTIDE SEQUENCE [LARGE SCALE GENOMIC DNA]</scope>
    <source>
        <strain evidence="2 3">NH11</strain>
    </source>
</reference>
<gene>
    <name evidence="2" type="ORF">Fuma_06130</name>
</gene>
<dbReference type="EMBL" id="CP017641">
    <property type="protein sequence ID" value="APZ96461.1"/>
    <property type="molecule type" value="Genomic_DNA"/>
</dbReference>
<evidence type="ECO:0000313" key="3">
    <source>
        <dbReference type="Proteomes" id="UP000187735"/>
    </source>
</evidence>
<accession>A0A1P8WQX6</accession>
<dbReference type="AlphaFoldDB" id="A0A1P8WQX6"/>
<protein>
    <submittedName>
        <fullName evidence="2">Uncharacterized protein</fullName>
    </submittedName>
</protein>
<name>A0A1P8WQX6_9PLAN</name>
<dbReference type="KEGG" id="fmr:Fuma_06130"/>
<feature type="signal peptide" evidence="1">
    <location>
        <begin position="1"/>
        <end position="35"/>
    </location>
</feature>
<proteinExistence type="predicted"/>